<dbReference type="Proteomes" id="UP000186601">
    <property type="component" value="Unassembled WGS sequence"/>
</dbReference>
<dbReference type="EMBL" id="MLYV02000019">
    <property type="protein sequence ID" value="PSS37913.1"/>
    <property type="molecule type" value="Genomic_DNA"/>
</dbReference>
<comment type="caution">
    <text evidence="2">The sequence shown here is derived from an EMBL/GenBank/DDBJ whole genome shotgun (WGS) entry which is preliminary data.</text>
</comment>
<gene>
    <name evidence="2" type="ORF">PHLCEN_2v243</name>
</gene>
<dbReference type="STRING" id="98765.A0A2R6S6P1"/>
<keyword evidence="1" id="KW-0472">Membrane</keyword>
<protein>
    <submittedName>
        <fullName evidence="2">Uncharacterized protein</fullName>
    </submittedName>
</protein>
<keyword evidence="1" id="KW-0812">Transmembrane</keyword>
<dbReference type="Gene3D" id="2.60.120.260">
    <property type="entry name" value="Galactose-binding domain-like"/>
    <property type="match status" value="1"/>
</dbReference>
<feature type="transmembrane region" description="Helical" evidence="1">
    <location>
        <begin position="164"/>
        <end position="185"/>
    </location>
</feature>
<dbReference type="AlphaFoldDB" id="A0A2R6S6P1"/>
<dbReference type="OrthoDB" id="2757832at2759"/>
<evidence type="ECO:0000313" key="2">
    <source>
        <dbReference type="EMBL" id="PSS37913.1"/>
    </source>
</evidence>
<keyword evidence="3" id="KW-1185">Reference proteome</keyword>
<sequence>MTWFNSTTLILDDTDPSILYSPSSGWLRGQTDPSLDNYNNTLTLAVEPGFSASFTFTGVAVEVFGAIWTANFQPFSTYSIDGVEVGSFQAPAVTTDTPRVQFFSSPTLPEGEHTLTIFASSFDTEYFLDYILYTPSAAASKRGLVDSNITDMPASLQRTSANTFSGGLLSGSICMLLVCMLYLGLRSWRNGRKSRSAKTAWVDAAAGNEIDGAVALQAPYGRAVNMLGKQSLV</sequence>
<evidence type="ECO:0000256" key="1">
    <source>
        <dbReference type="SAM" id="Phobius"/>
    </source>
</evidence>
<evidence type="ECO:0000313" key="3">
    <source>
        <dbReference type="Proteomes" id="UP000186601"/>
    </source>
</evidence>
<keyword evidence="1" id="KW-1133">Transmembrane helix</keyword>
<organism evidence="2 3">
    <name type="scientific">Hermanssonia centrifuga</name>
    <dbReference type="NCBI Taxonomy" id="98765"/>
    <lineage>
        <taxon>Eukaryota</taxon>
        <taxon>Fungi</taxon>
        <taxon>Dikarya</taxon>
        <taxon>Basidiomycota</taxon>
        <taxon>Agaricomycotina</taxon>
        <taxon>Agaricomycetes</taxon>
        <taxon>Polyporales</taxon>
        <taxon>Meruliaceae</taxon>
        <taxon>Hermanssonia</taxon>
    </lineage>
</organism>
<name>A0A2R6S6P1_9APHY</name>
<proteinExistence type="predicted"/>
<reference evidence="2 3" key="1">
    <citation type="submission" date="2018-02" db="EMBL/GenBank/DDBJ databases">
        <title>Genome sequence of the basidiomycete white-rot fungus Phlebia centrifuga.</title>
        <authorList>
            <person name="Granchi Z."/>
            <person name="Peng M."/>
            <person name="de Vries R.P."/>
            <person name="Hilden K."/>
            <person name="Makela M.R."/>
            <person name="Grigoriev I."/>
            <person name="Riley R."/>
        </authorList>
    </citation>
    <scope>NUCLEOTIDE SEQUENCE [LARGE SCALE GENOMIC DNA]</scope>
    <source>
        <strain evidence="2 3">FBCC195</strain>
    </source>
</reference>
<accession>A0A2R6S6P1</accession>